<gene>
    <name evidence="2" type="ORF">AYJ05_03975</name>
</gene>
<evidence type="ECO:0000313" key="2">
    <source>
        <dbReference type="EMBL" id="OAH26606.1"/>
    </source>
</evidence>
<keyword evidence="1" id="KW-0472">Membrane</keyword>
<organism evidence="2 3">
    <name type="scientific">Corynebacterium stationis</name>
    <dbReference type="NCBI Taxonomy" id="1705"/>
    <lineage>
        <taxon>Bacteria</taxon>
        <taxon>Bacillati</taxon>
        <taxon>Actinomycetota</taxon>
        <taxon>Actinomycetes</taxon>
        <taxon>Mycobacteriales</taxon>
        <taxon>Corynebacteriaceae</taxon>
        <taxon>Corynebacterium</taxon>
    </lineage>
</organism>
<comment type="caution">
    <text evidence="2">The sequence shown here is derived from an EMBL/GenBank/DDBJ whole genome shotgun (WGS) entry which is preliminary data.</text>
</comment>
<dbReference type="EMBL" id="LSTQ01000023">
    <property type="protein sequence ID" value="OAH26606.1"/>
    <property type="molecule type" value="Genomic_DNA"/>
</dbReference>
<keyword evidence="1" id="KW-0812">Transmembrane</keyword>
<proteinExistence type="predicted"/>
<keyword evidence="3" id="KW-1185">Reference proteome</keyword>
<evidence type="ECO:0000313" key="3">
    <source>
        <dbReference type="Proteomes" id="UP000076947"/>
    </source>
</evidence>
<evidence type="ECO:0000256" key="1">
    <source>
        <dbReference type="SAM" id="Phobius"/>
    </source>
</evidence>
<sequence length="65" mass="7162">MGNHIQPGGSFFILVIAGTWMIATTGTRWAIGPVEEEPVQNKAERDSTLDLLTAFAEFDMHQADK</sequence>
<accession>A0A177ID89</accession>
<keyword evidence="1" id="KW-1133">Transmembrane helix</keyword>
<dbReference type="RefSeq" id="WP_066840083.1">
    <property type="nucleotide sequence ID" value="NZ_LSTQ01000023.1"/>
</dbReference>
<protein>
    <submittedName>
        <fullName evidence="2">Uncharacterized protein</fullName>
    </submittedName>
</protein>
<name>A0A177ID89_9CORY</name>
<dbReference type="Proteomes" id="UP000076947">
    <property type="component" value="Unassembled WGS sequence"/>
</dbReference>
<reference evidence="3" key="1">
    <citation type="submission" date="2016-02" db="EMBL/GenBank/DDBJ databases">
        <authorList>
            <person name="Kaur G."/>
            <person name="Nair G.R."/>
            <person name="Mayilraj S."/>
        </authorList>
    </citation>
    <scope>NUCLEOTIDE SEQUENCE [LARGE SCALE GENOMIC DNA]</scope>
    <source>
        <strain evidence="3">GA-15</strain>
    </source>
</reference>
<feature type="transmembrane region" description="Helical" evidence="1">
    <location>
        <begin position="12"/>
        <end position="31"/>
    </location>
</feature>
<dbReference type="AlphaFoldDB" id="A0A177ID89"/>